<feature type="transmembrane region" description="Helical" evidence="4">
    <location>
        <begin position="366"/>
        <end position="385"/>
    </location>
</feature>
<dbReference type="InterPro" id="IPR029044">
    <property type="entry name" value="Nucleotide-diphossugar_trans"/>
</dbReference>
<dbReference type="CDD" id="cd06423">
    <property type="entry name" value="CESA_like"/>
    <property type="match status" value="1"/>
</dbReference>
<feature type="transmembrane region" description="Helical" evidence="4">
    <location>
        <begin position="329"/>
        <end position="346"/>
    </location>
</feature>
<keyword evidence="3" id="KW-0808">Transferase</keyword>
<keyword evidence="2" id="KW-0328">Glycosyltransferase</keyword>
<dbReference type="Gene3D" id="3.90.550.10">
    <property type="entry name" value="Spore Coat Polysaccharide Biosynthesis Protein SpsA, Chain A"/>
    <property type="match status" value="1"/>
</dbReference>
<dbReference type="SUPFAM" id="SSF53448">
    <property type="entry name" value="Nucleotide-diphospho-sugar transferases"/>
    <property type="match status" value="1"/>
</dbReference>
<keyword evidence="4" id="KW-0812">Transmembrane</keyword>
<keyword evidence="6" id="KW-1185">Reference proteome</keyword>
<gene>
    <name evidence="5" type="ORF">OL497_13880</name>
</gene>
<dbReference type="Proteomes" id="UP001207742">
    <property type="component" value="Unassembled WGS sequence"/>
</dbReference>
<evidence type="ECO:0000256" key="1">
    <source>
        <dbReference type="ARBA" id="ARBA00006739"/>
    </source>
</evidence>
<protein>
    <submittedName>
        <fullName evidence="5">Glycosyltransferase family 2 protein</fullName>
    </submittedName>
</protein>
<comment type="caution">
    <text evidence="5">The sequence shown here is derived from an EMBL/GenBank/DDBJ whole genome shotgun (WGS) entry which is preliminary data.</text>
</comment>
<evidence type="ECO:0000256" key="3">
    <source>
        <dbReference type="ARBA" id="ARBA00022679"/>
    </source>
</evidence>
<accession>A0ABT3IM21</accession>
<sequence length="408" mass="46019">MTGPFSLLAWTTIVLLLLKGVTCLFTRLPGKKKKSVANVPDHADTMEDLPALTILIPAYNEEVTIAAVIETLLCHELPGLRILVINDGSTDNTLQVLVRRFGLHPDVSIYTQSNKGKSAALNYGLELVQTAIVGVIDADTMVPPGVLPSSLSHFSDPDIAAVCGNIKVGNANKNWLIQFQKIEYQTINYEKSFLQHRNWISVIPGALGLFRTNRLREAGGFRETALTEDYDLTIRLVKQGYKITYASAATGETEVPETLPALYKQRMRWIYGNLQTILEHRRFLRSRSYNASSRMALLFDLYYNKLAQVTGCVIDGWVLWSVVQGSTAWLLYYVVFILADGICSWMGLYHNRAETGAYLRVIPQRFFFRIFTTIIILHAAMVLLFKGKQQWNKLTRTGKFRLQEMDTA</sequence>
<dbReference type="PANTHER" id="PTHR43630:SF1">
    <property type="entry name" value="POLY-BETA-1,6-N-ACETYL-D-GLUCOSAMINE SYNTHASE"/>
    <property type="match status" value="1"/>
</dbReference>
<evidence type="ECO:0000256" key="4">
    <source>
        <dbReference type="SAM" id="Phobius"/>
    </source>
</evidence>
<dbReference type="RefSeq" id="WP_264730943.1">
    <property type="nucleotide sequence ID" value="NZ_JAPDNR010000001.1"/>
</dbReference>
<evidence type="ECO:0000256" key="2">
    <source>
        <dbReference type="ARBA" id="ARBA00022676"/>
    </source>
</evidence>
<comment type="similarity">
    <text evidence="1">Belongs to the glycosyltransferase 2 family.</text>
</comment>
<proteinExistence type="inferred from homology"/>
<reference evidence="5 6" key="1">
    <citation type="submission" date="2022-10" db="EMBL/GenBank/DDBJ databases">
        <title>Chitinophaga nivalis PC15 sp. nov., isolated from Pyeongchang county, South Korea.</title>
        <authorList>
            <person name="Trinh H.N."/>
        </authorList>
    </citation>
    <scope>NUCLEOTIDE SEQUENCE [LARGE SCALE GENOMIC DNA]</scope>
    <source>
        <strain evidence="5 6">PC14</strain>
    </source>
</reference>
<evidence type="ECO:0000313" key="5">
    <source>
        <dbReference type="EMBL" id="MCW3484994.1"/>
    </source>
</evidence>
<organism evidence="5 6">
    <name type="scientific">Chitinophaga nivalis</name>
    <dbReference type="NCBI Taxonomy" id="2991709"/>
    <lineage>
        <taxon>Bacteria</taxon>
        <taxon>Pseudomonadati</taxon>
        <taxon>Bacteroidota</taxon>
        <taxon>Chitinophagia</taxon>
        <taxon>Chitinophagales</taxon>
        <taxon>Chitinophagaceae</taxon>
        <taxon>Chitinophaga</taxon>
    </lineage>
</organism>
<evidence type="ECO:0000313" key="6">
    <source>
        <dbReference type="Proteomes" id="UP001207742"/>
    </source>
</evidence>
<dbReference type="Pfam" id="PF13641">
    <property type="entry name" value="Glyco_tranf_2_3"/>
    <property type="match status" value="1"/>
</dbReference>
<name>A0ABT3IM21_9BACT</name>
<dbReference type="EMBL" id="JAPDNS010000001">
    <property type="protein sequence ID" value="MCW3484994.1"/>
    <property type="molecule type" value="Genomic_DNA"/>
</dbReference>
<dbReference type="PANTHER" id="PTHR43630">
    <property type="entry name" value="POLY-BETA-1,6-N-ACETYL-D-GLUCOSAMINE SYNTHASE"/>
    <property type="match status" value="1"/>
</dbReference>
<keyword evidence="4" id="KW-1133">Transmembrane helix</keyword>
<keyword evidence="4" id="KW-0472">Membrane</keyword>